<evidence type="ECO:0000313" key="11">
    <source>
        <dbReference type="Proteomes" id="UP000321798"/>
    </source>
</evidence>
<keyword evidence="5 9" id="KW-0812">Transmembrane</keyword>
<evidence type="ECO:0000256" key="3">
    <source>
        <dbReference type="ARBA" id="ARBA00022448"/>
    </source>
</evidence>
<dbReference type="GO" id="GO:0022857">
    <property type="term" value="F:transmembrane transporter activity"/>
    <property type="evidence" value="ECO:0007669"/>
    <property type="project" value="InterPro"/>
</dbReference>
<dbReference type="Proteomes" id="UP000321798">
    <property type="component" value="Unassembled WGS sequence"/>
</dbReference>
<dbReference type="PANTHER" id="PTHR30472:SF24">
    <property type="entry name" value="FERRIC ENTEROBACTIN TRANSPORT SYSTEM PERMEASE PROTEIN FEPG"/>
    <property type="match status" value="1"/>
</dbReference>
<feature type="transmembrane region" description="Helical" evidence="9">
    <location>
        <begin position="266"/>
        <end position="292"/>
    </location>
</feature>
<dbReference type="InterPro" id="IPR000522">
    <property type="entry name" value="ABC_transptr_permease_BtuC"/>
</dbReference>
<dbReference type="EMBL" id="BKAL01000001">
    <property type="protein sequence ID" value="GEP67655.1"/>
    <property type="molecule type" value="Genomic_DNA"/>
</dbReference>
<evidence type="ECO:0000313" key="10">
    <source>
        <dbReference type="EMBL" id="GEP67655.1"/>
    </source>
</evidence>
<dbReference type="InterPro" id="IPR037294">
    <property type="entry name" value="ABC_BtuC-like"/>
</dbReference>
<feature type="transmembrane region" description="Helical" evidence="9">
    <location>
        <begin position="304"/>
        <end position="322"/>
    </location>
</feature>
<evidence type="ECO:0000256" key="7">
    <source>
        <dbReference type="ARBA" id="ARBA00023136"/>
    </source>
</evidence>
<evidence type="ECO:0000256" key="4">
    <source>
        <dbReference type="ARBA" id="ARBA00022475"/>
    </source>
</evidence>
<feature type="compositionally biased region" description="Basic and acidic residues" evidence="8">
    <location>
        <begin position="1"/>
        <end position="15"/>
    </location>
</feature>
<keyword evidence="7 9" id="KW-0472">Membrane</keyword>
<feature type="transmembrane region" description="Helical" evidence="9">
    <location>
        <begin position="148"/>
        <end position="166"/>
    </location>
</feature>
<comment type="caution">
    <text evidence="10">The sequence shown here is derived from an EMBL/GenBank/DDBJ whole genome shotgun (WGS) entry which is preliminary data.</text>
</comment>
<feature type="transmembrane region" description="Helical" evidence="9">
    <location>
        <begin position="123"/>
        <end position="142"/>
    </location>
</feature>
<evidence type="ECO:0000256" key="1">
    <source>
        <dbReference type="ARBA" id="ARBA00004651"/>
    </source>
</evidence>
<feature type="transmembrane region" description="Helical" evidence="9">
    <location>
        <begin position="41"/>
        <end position="63"/>
    </location>
</feature>
<feature type="transmembrane region" description="Helical" evidence="9">
    <location>
        <begin position="217"/>
        <end position="240"/>
    </location>
</feature>
<dbReference type="RefSeq" id="WP_223203401.1">
    <property type="nucleotide sequence ID" value="NZ_BAABBJ010000005.1"/>
</dbReference>
<dbReference type="CDD" id="cd06550">
    <property type="entry name" value="TM_ABC_iron-siderophores_like"/>
    <property type="match status" value="1"/>
</dbReference>
<feature type="region of interest" description="Disordered" evidence="8">
    <location>
        <begin position="1"/>
        <end position="23"/>
    </location>
</feature>
<keyword evidence="4" id="KW-1003">Cell membrane</keyword>
<dbReference type="GO" id="GO:0005886">
    <property type="term" value="C:plasma membrane"/>
    <property type="evidence" value="ECO:0007669"/>
    <property type="project" value="UniProtKB-SubCell"/>
</dbReference>
<protein>
    <submittedName>
        <fullName evidence="10">ABC transporter permease</fullName>
    </submittedName>
</protein>
<keyword evidence="11" id="KW-1185">Reference proteome</keyword>
<keyword evidence="6 9" id="KW-1133">Transmembrane helix</keyword>
<reference evidence="10 11" key="1">
    <citation type="submission" date="2019-07" db="EMBL/GenBank/DDBJ databases">
        <title>Whole genome shotgun sequence of Cellulomonas soli NBRC 109434.</title>
        <authorList>
            <person name="Hosoyama A."/>
            <person name="Uohara A."/>
            <person name="Ohji S."/>
            <person name="Ichikawa N."/>
        </authorList>
    </citation>
    <scope>NUCLEOTIDE SEQUENCE [LARGE SCALE GENOMIC DNA]</scope>
    <source>
        <strain evidence="10 11">NBRC 109434</strain>
    </source>
</reference>
<comment type="subcellular location">
    <subcellularLocation>
        <location evidence="1">Cell membrane</location>
        <topology evidence="1">Multi-pass membrane protein</topology>
    </subcellularLocation>
</comment>
<evidence type="ECO:0000256" key="6">
    <source>
        <dbReference type="ARBA" id="ARBA00022989"/>
    </source>
</evidence>
<feature type="transmembrane region" description="Helical" evidence="9">
    <location>
        <begin position="93"/>
        <end position="111"/>
    </location>
</feature>
<gene>
    <name evidence="10" type="ORF">CSO01_03700</name>
</gene>
<dbReference type="PANTHER" id="PTHR30472">
    <property type="entry name" value="FERRIC ENTEROBACTIN TRANSPORT SYSTEM PERMEASE PROTEIN"/>
    <property type="match status" value="1"/>
</dbReference>
<keyword evidence="3" id="KW-0813">Transport</keyword>
<feature type="transmembrane region" description="Helical" evidence="9">
    <location>
        <begin position="334"/>
        <end position="353"/>
    </location>
</feature>
<dbReference type="Gene3D" id="1.10.3470.10">
    <property type="entry name" value="ABC transporter involved in vitamin B12 uptake, BtuC"/>
    <property type="match status" value="1"/>
</dbReference>
<organism evidence="10 11">
    <name type="scientific">Cellulomonas soli</name>
    <dbReference type="NCBI Taxonomy" id="931535"/>
    <lineage>
        <taxon>Bacteria</taxon>
        <taxon>Bacillati</taxon>
        <taxon>Actinomycetota</taxon>
        <taxon>Actinomycetes</taxon>
        <taxon>Micrococcales</taxon>
        <taxon>Cellulomonadaceae</taxon>
        <taxon>Cellulomonas</taxon>
    </lineage>
</organism>
<name>A0A512P8Y0_9CELL</name>
<feature type="transmembrane region" description="Helical" evidence="9">
    <location>
        <begin position="178"/>
        <end position="197"/>
    </location>
</feature>
<evidence type="ECO:0000256" key="9">
    <source>
        <dbReference type="SAM" id="Phobius"/>
    </source>
</evidence>
<evidence type="ECO:0000256" key="2">
    <source>
        <dbReference type="ARBA" id="ARBA00007935"/>
    </source>
</evidence>
<dbReference type="GO" id="GO:0033214">
    <property type="term" value="P:siderophore-iron import into cell"/>
    <property type="evidence" value="ECO:0007669"/>
    <property type="project" value="TreeGrafter"/>
</dbReference>
<comment type="similarity">
    <text evidence="2">Belongs to the binding-protein-dependent transport system permease family. FecCD subfamily.</text>
</comment>
<proteinExistence type="inferred from homology"/>
<dbReference type="AlphaFoldDB" id="A0A512P8Y0"/>
<evidence type="ECO:0000256" key="8">
    <source>
        <dbReference type="SAM" id="MobiDB-lite"/>
    </source>
</evidence>
<dbReference type="Pfam" id="PF01032">
    <property type="entry name" value="FecCD"/>
    <property type="match status" value="1"/>
</dbReference>
<dbReference type="SUPFAM" id="SSF81345">
    <property type="entry name" value="ABC transporter involved in vitamin B12 uptake, BtuC"/>
    <property type="match status" value="1"/>
</dbReference>
<evidence type="ECO:0000256" key="5">
    <source>
        <dbReference type="ARBA" id="ARBA00022692"/>
    </source>
</evidence>
<accession>A0A512P8Y0</accession>
<sequence>MSVLTDKTDRTERTDPPVAPAVGGGLVAAGRRARTRRRRTVIAALVLTVAGVLLLSLCLGERWDSPVEVVRALLGEQVPGVSFNVTVLRLPRVLTGLLAGLAFGMGGVVFQTMLRNPLASPDIIGISAGSSAVAVVAITMFGLSGATLSLLAVVGGLVVAGAIYLLSWQRGVHGARLVLTGIAVGAMLDSVISYAMTRTQIYYANEALRWLTGSLNSAFWDGVGPLAAATAVLVPVLLVLSRRLEALQLGDDTAAGLGVRPDRARLALLVVAVALVAVATAATGPIAFVAFLSGPIAYRLVRGTGSPLVPAALVGALLVLLGDLIGQHLLPTRFPVGVVTGVLGAPYLIWLLARTNRTGGSL</sequence>